<keyword evidence="4" id="KW-0899">Viral immunoevasion</keyword>
<keyword evidence="3" id="KW-1090">Inhibition of host innate immune response by virus</keyword>
<protein>
    <submittedName>
        <fullName evidence="5">p0 protein</fullName>
    </submittedName>
</protein>
<proteinExistence type="predicted"/>
<organism evidence="5">
    <name type="scientific">Beet mild yellowing virus</name>
    <dbReference type="NCBI Taxonomy" id="156690"/>
    <lineage>
        <taxon>Viruses</taxon>
        <taxon>Riboviria</taxon>
        <taxon>Orthornavirae</taxon>
        <taxon>Pisuviricota</taxon>
        <taxon>Pisoniviricetes</taxon>
        <taxon>Sobelivirales</taxon>
        <taxon>Solemoviridae</taxon>
        <taxon>Polerovirus</taxon>
        <taxon>Polerovirus BMYV</taxon>
    </lineage>
</organism>
<evidence type="ECO:0000256" key="1">
    <source>
        <dbReference type="ARBA" id="ARBA00022463"/>
    </source>
</evidence>
<dbReference type="GO" id="GO:0052170">
    <property type="term" value="P:symbiont-mediated suppression of host innate immune response"/>
    <property type="evidence" value="ECO:0007669"/>
    <property type="project" value="UniProtKB-KW"/>
</dbReference>
<evidence type="ECO:0000256" key="4">
    <source>
        <dbReference type="ARBA" id="ARBA00023280"/>
    </source>
</evidence>
<evidence type="ECO:0000313" key="5">
    <source>
        <dbReference type="EMBL" id="ACA61660.1"/>
    </source>
</evidence>
<reference evidence="5" key="1">
    <citation type="submission" date="2007-06" db="EMBL/GenBank/DDBJ databases">
        <authorList>
            <person name="Kozlowska-Makulska A."/>
            <person name="Beuve M."/>
            <person name="Szyndel M.S."/>
            <person name="Lemaire O."/>
            <person name="Herrbach E."/>
            <person name="Bouzoubaa S."/>
        </authorList>
    </citation>
    <scope>NUCLEOTIDE SEQUENCE</scope>
</reference>
<sequence length="239" mass="28144">MQFQLKTNSFSCSLNRPLTATERVLNTAYFLTNHLPLITFENENCIRSLLAALPLLLSKQLDPGSFIYTPGKRQSLRLARFYNYCGTALPSTRDIDLRVPPRKDVKRFYLARNSGRDLGERLQRRREIFSRGEAEFKKFLSVWCAESERKLRESPKIDIKMDRIIMVLRDMGTLLHRLVLTEELYHRNAYAELAFCVHHLFGEARGMDFWRLANFPGKWFICSHETYLENSFIQKELRL</sequence>
<accession>B5KL66</accession>
<keyword evidence="1" id="KW-0941">Suppressor of RNA silencing</keyword>
<name>B5KL66_9VIRU</name>
<dbReference type="InterPro" id="IPR006755">
    <property type="entry name" value="Virus_P0"/>
</dbReference>
<evidence type="ECO:0000256" key="3">
    <source>
        <dbReference type="ARBA" id="ARBA00022632"/>
    </source>
</evidence>
<dbReference type="Pfam" id="PF04662">
    <property type="entry name" value="Luteo_PO"/>
    <property type="match status" value="1"/>
</dbReference>
<dbReference type="EMBL" id="EU022473">
    <property type="protein sequence ID" value="ACA61660.1"/>
    <property type="molecule type" value="Genomic_RNA"/>
</dbReference>
<evidence type="ECO:0000256" key="2">
    <source>
        <dbReference type="ARBA" id="ARBA00022581"/>
    </source>
</evidence>
<keyword evidence="2" id="KW-0945">Host-virus interaction</keyword>
<dbReference type="GO" id="GO:0016032">
    <property type="term" value="P:viral process"/>
    <property type="evidence" value="ECO:0007669"/>
    <property type="project" value="InterPro"/>
</dbReference>